<reference evidence="3" key="1">
    <citation type="journal article" date="2019" name="Int. J. Syst. Evol. Microbiol.">
        <title>The Global Catalogue of Microorganisms (GCM) 10K type strain sequencing project: providing services to taxonomists for standard genome sequencing and annotation.</title>
        <authorList>
            <consortium name="The Broad Institute Genomics Platform"/>
            <consortium name="The Broad Institute Genome Sequencing Center for Infectious Disease"/>
            <person name="Wu L."/>
            <person name="Ma J."/>
        </authorList>
    </citation>
    <scope>NUCLEOTIDE SEQUENCE [LARGE SCALE GENOMIC DNA]</scope>
    <source>
        <strain evidence="3">KCTC 23723</strain>
    </source>
</reference>
<name>A0ABQ2WQX6_9ALTE</name>
<sequence>MLAMWKTGGKARYSRIDIITSLLCVFIKCLLFTIFKDFGVQAIVVQKKAVLMFYGIE</sequence>
<evidence type="ECO:0000256" key="1">
    <source>
        <dbReference type="SAM" id="Phobius"/>
    </source>
</evidence>
<keyword evidence="3" id="KW-1185">Reference proteome</keyword>
<keyword evidence="1" id="KW-0472">Membrane</keyword>
<comment type="caution">
    <text evidence="2">The sequence shown here is derived from an EMBL/GenBank/DDBJ whole genome shotgun (WGS) entry which is preliminary data.</text>
</comment>
<evidence type="ECO:0000313" key="2">
    <source>
        <dbReference type="EMBL" id="GGW67280.1"/>
    </source>
</evidence>
<proteinExistence type="predicted"/>
<dbReference type="Proteomes" id="UP000634667">
    <property type="component" value="Unassembled WGS sequence"/>
</dbReference>
<keyword evidence="1" id="KW-0812">Transmembrane</keyword>
<keyword evidence="1" id="KW-1133">Transmembrane helix</keyword>
<organism evidence="2 3">
    <name type="scientific">Alishewanella tabrizica</name>
    <dbReference type="NCBI Taxonomy" id="671278"/>
    <lineage>
        <taxon>Bacteria</taxon>
        <taxon>Pseudomonadati</taxon>
        <taxon>Pseudomonadota</taxon>
        <taxon>Gammaproteobacteria</taxon>
        <taxon>Alteromonadales</taxon>
        <taxon>Alteromonadaceae</taxon>
        <taxon>Alishewanella</taxon>
    </lineage>
</organism>
<protein>
    <submittedName>
        <fullName evidence="2">Uncharacterized protein</fullName>
    </submittedName>
</protein>
<dbReference type="EMBL" id="BMYR01000010">
    <property type="protein sequence ID" value="GGW67280.1"/>
    <property type="molecule type" value="Genomic_DNA"/>
</dbReference>
<evidence type="ECO:0000313" key="3">
    <source>
        <dbReference type="Proteomes" id="UP000634667"/>
    </source>
</evidence>
<gene>
    <name evidence="2" type="ORF">GCM10008111_24110</name>
</gene>
<feature type="transmembrane region" description="Helical" evidence="1">
    <location>
        <begin position="16"/>
        <end position="35"/>
    </location>
</feature>
<accession>A0ABQ2WQX6</accession>